<sequence length="233" mass="24709">MASPRSLSTGASGPTPARWVSCRSSLPDHVLNESYRLSRHMARPPPPRVAVRDGCPPGIGCDRNIIRSGWTNRTPLPPPFACDAGECSGSLAAFAAACLLRSTSESPPPPPPTGVGAPKPLGDAGRLTDTGCTDRNPGDSSGGSTASPPRRGTRTSEGACIANEQTVSDLHDGGSTHKGFEFYWERWSMHVWWGLTSPLLLSFVKSSNYQGFPNRRGQGYCAPAVAGTPEFKF</sequence>
<keyword evidence="3" id="KW-1185">Reference proteome</keyword>
<dbReference type="Proteomes" id="UP000008022">
    <property type="component" value="Unassembled WGS sequence"/>
</dbReference>
<accession>A0A0E0PJ36</accession>
<evidence type="ECO:0000313" key="3">
    <source>
        <dbReference type="Proteomes" id="UP000008022"/>
    </source>
</evidence>
<protein>
    <submittedName>
        <fullName evidence="2">Uncharacterized protein</fullName>
    </submittedName>
</protein>
<dbReference type="AlphaFoldDB" id="A0A0E0PJ36"/>
<feature type="compositionally biased region" description="Polar residues" evidence="1">
    <location>
        <begin position="130"/>
        <end position="147"/>
    </location>
</feature>
<proteinExistence type="predicted"/>
<organism evidence="2 3">
    <name type="scientific">Oryza rufipogon</name>
    <name type="common">Brownbeard rice</name>
    <name type="synonym">Asian wild rice</name>
    <dbReference type="NCBI Taxonomy" id="4529"/>
    <lineage>
        <taxon>Eukaryota</taxon>
        <taxon>Viridiplantae</taxon>
        <taxon>Streptophyta</taxon>
        <taxon>Embryophyta</taxon>
        <taxon>Tracheophyta</taxon>
        <taxon>Spermatophyta</taxon>
        <taxon>Magnoliopsida</taxon>
        <taxon>Liliopsida</taxon>
        <taxon>Poales</taxon>
        <taxon>Poaceae</taxon>
        <taxon>BOP clade</taxon>
        <taxon>Oryzoideae</taxon>
        <taxon>Oryzeae</taxon>
        <taxon>Oryzinae</taxon>
        <taxon>Oryza</taxon>
    </lineage>
</organism>
<dbReference type="HOGENOM" id="CLU_1191543_0_0_1"/>
<name>A0A0E0PJ36_ORYRU</name>
<evidence type="ECO:0000256" key="1">
    <source>
        <dbReference type="SAM" id="MobiDB-lite"/>
    </source>
</evidence>
<feature type="region of interest" description="Disordered" evidence="1">
    <location>
        <begin position="102"/>
        <end position="168"/>
    </location>
</feature>
<reference evidence="3" key="1">
    <citation type="submission" date="2013-06" db="EMBL/GenBank/DDBJ databases">
        <authorList>
            <person name="Zhao Q."/>
        </authorList>
    </citation>
    <scope>NUCLEOTIDE SEQUENCE</scope>
    <source>
        <strain evidence="3">cv. W1943</strain>
    </source>
</reference>
<dbReference type="Gramene" id="ORUFI05G08120.1">
    <property type="protein sequence ID" value="ORUFI05G08120.1"/>
    <property type="gene ID" value="ORUFI05G08120"/>
</dbReference>
<evidence type="ECO:0000313" key="2">
    <source>
        <dbReference type="EnsemblPlants" id="ORUFI05G08120.1"/>
    </source>
</evidence>
<reference evidence="2" key="2">
    <citation type="submission" date="2015-06" db="UniProtKB">
        <authorList>
            <consortium name="EnsemblPlants"/>
        </authorList>
    </citation>
    <scope>IDENTIFICATION</scope>
</reference>
<dbReference type="EnsemblPlants" id="ORUFI05G08120.1">
    <property type="protein sequence ID" value="ORUFI05G08120.1"/>
    <property type="gene ID" value="ORUFI05G08120"/>
</dbReference>